<dbReference type="VEuPathDB" id="FungiDB:PC110_g20734"/>
<dbReference type="Pfam" id="PF03630">
    <property type="entry name" value="Fumble"/>
    <property type="match status" value="1"/>
</dbReference>
<dbReference type="GO" id="GO:0005634">
    <property type="term" value="C:nucleus"/>
    <property type="evidence" value="ECO:0007669"/>
    <property type="project" value="TreeGrafter"/>
</dbReference>
<gene>
    <name evidence="1" type="ORF">JG687_00017852</name>
</gene>
<dbReference type="InterPro" id="IPR004567">
    <property type="entry name" value="Type_II_PanK"/>
</dbReference>
<dbReference type="EMBL" id="JAENGZ010002218">
    <property type="protein sequence ID" value="KAG6944472.1"/>
    <property type="molecule type" value="Genomic_DNA"/>
</dbReference>
<comment type="caution">
    <text evidence="1">The sequence shown here is derived from an EMBL/GenBank/DDBJ whole genome shotgun (WGS) entry which is preliminary data.</text>
</comment>
<protein>
    <submittedName>
        <fullName evidence="1">Uncharacterized protein</fullName>
    </submittedName>
</protein>
<dbReference type="GO" id="GO:0015937">
    <property type="term" value="P:coenzyme A biosynthetic process"/>
    <property type="evidence" value="ECO:0007669"/>
    <property type="project" value="InterPro"/>
</dbReference>
<dbReference type="OrthoDB" id="275583at2759"/>
<dbReference type="GO" id="GO:0005829">
    <property type="term" value="C:cytosol"/>
    <property type="evidence" value="ECO:0007669"/>
    <property type="project" value="TreeGrafter"/>
</dbReference>
<dbReference type="GO" id="GO:0004594">
    <property type="term" value="F:pantothenate kinase activity"/>
    <property type="evidence" value="ECO:0007669"/>
    <property type="project" value="TreeGrafter"/>
</dbReference>
<proteinExistence type="predicted"/>
<dbReference type="AlphaFoldDB" id="A0A8T1TNZ9"/>
<dbReference type="PANTHER" id="PTHR12280">
    <property type="entry name" value="PANTOTHENATE KINASE"/>
    <property type="match status" value="1"/>
</dbReference>
<dbReference type="GO" id="GO:0005524">
    <property type="term" value="F:ATP binding"/>
    <property type="evidence" value="ECO:0007669"/>
    <property type="project" value="InterPro"/>
</dbReference>
<evidence type="ECO:0000313" key="1">
    <source>
        <dbReference type="EMBL" id="KAG6944472.1"/>
    </source>
</evidence>
<name>A0A8T1TNZ9_9STRA</name>
<dbReference type="PANTHER" id="PTHR12280:SF30">
    <property type="entry name" value="FUMBLE"/>
    <property type="match status" value="1"/>
</dbReference>
<sequence>LHRFHLHILNAESADCGRLFGLDVSAPLTKMVYFHSAEDSSAMKKMLPKPNKHDLYPFLPVNIGSGVSILKITGESQYERVSGTRLGSGTFPGLCPALSKLRTRYEAIDASVEGDSNEEDMTVGDILGHLPATSSSILSQTQ</sequence>
<reference evidence="1" key="1">
    <citation type="submission" date="2021-01" db="EMBL/GenBank/DDBJ databases">
        <title>Phytophthora aleatoria, a newly-described species from Pinus radiata is distinct from Phytophthora cactorum isolates based on comparative genomics.</title>
        <authorList>
            <person name="Mcdougal R."/>
            <person name="Panda P."/>
            <person name="Williams N."/>
            <person name="Studholme D.J."/>
        </authorList>
    </citation>
    <scope>NUCLEOTIDE SEQUENCE</scope>
    <source>
        <strain evidence="1">NZFS 3830</strain>
    </source>
</reference>
<organism evidence="1 2">
    <name type="scientific">Phytophthora cactorum</name>
    <dbReference type="NCBI Taxonomy" id="29920"/>
    <lineage>
        <taxon>Eukaryota</taxon>
        <taxon>Sar</taxon>
        <taxon>Stramenopiles</taxon>
        <taxon>Oomycota</taxon>
        <taxon>Peronosporomycetes</taxon>
        <taxon>Peronosporales</taxon>
        <taxon>Peronosporaceae</taxon>
        <taxon>Phytophthora</taxon>
    </lineage>
</organism>
<dbReference type="Proteomes" id="UP000688947">
    <property type="component" value="Unassembled WGS sequence"/>
</dbReference>
<accession>A0A8T1TNZ9</accession>
<feature type="non-terminal residue" evidence="1">
    <location>
        <position position="142"/>
    </location>
</feature>
<evidence type="ECO:0000313" key="2">
    <source>
        <dbReference type="Proteomes" id="UP000688947"/>
    </source>
</evidence>